<sequence>MKLKIIAALLIGLSSRVAFSQDLHLFLNNIEEARTTVDNVEDFVELTTMVNGIELDTDHQVRIKEITEAKDDRGNSLQQLERSFFDSKFGSSKNLTIRLEAPVRQATRIETVEGLIEYFTPTEENGGSIVREDFLRHQNKNLLSDAHPELALTLIEKDAFLDLKEKDEQAYKAWLKKLKKENDISGSEEELLDLFSDFFNSTTGWEGEYRKSGIHLLYFYIREQGGKYIHAINVYNEEGNMINHGYSRNDIRYELRLSEKVTPGCRMEIIVEHAGAIEELKFSLKNIYLP</sequence>
<gene>
    <name evidence="2" type="ORF">IBL28_20030</name>
</gene>
<feature type="signal peptide" evidence="1">
    <location>
        <begin position="1"/>
        <end position="20"/>
    </location>
</feature>
<dbReference type="RefSeq" id="WP_187967393.1">
    <property type="nucleotide sequence ID" value="NZ_JACVDC010000100.1"/>
</dbReference>
<comment type="caution">
    <text evidence="2">The sequence shown here is derived from an EMBL/GenBank/DDBJ whole genome shotgun (WGS) entry which is preliminary data.</text>
</comment>
<evidence type="ECO:0000313" key="3">
    <source>
        <dbReference type="Proteomes" id="UP000653730"/>
    </source>
</evidence>
<dbReference type="AlphaFoldDB" id="A0A926JVD1"/>
<proteinExistence type="predicted"/>
<dbReference type="EMBL" id="JACVDC010000100">
    <property type="protein sequence ID" value="MBC9798268.1"/>
    <property type="molecule type" value="Genomic_DNA"/>
</dbReference>
<dbReference type="Proteomes" id="UP000653730">
    <property type="component" value="Unassembled WGS sequence"/>
</dbReference>
<organism evidence="2 3">
    <name type="scientific">Sinomicrobium weinanense</name>
    <dbReference type="NCBI Taxonomy" id="2842200"/>
    <lineage>
        <taxon>Bacteria</taxon>
        <taxon>Pseudomonadati</taxon>
        <taxon>Bacteroidota</taxon>
        <taxon>Flavobacteriia</taxon>
        <taxon>Flavobacteriales</taxon>
        <taxon>Flavobacteriaceae</taxon>
        <taxon>Sinomicrobium</taxon>
    </lineage>
</organism>
<keyword evidence="3" id="KW-1185">Reference proteome</keyword>
<evidence type="ECO:0000256" key="1">
    <source>
        <dbReference type="SAM" id="SignalP"/>
    </source>
</evidence>
<evidence type="ECO:0000313" key="2">
    <source>
        <dbReference type="EMBL" id="MBC9798268.1"/>
    </source>
</evidence>
<protein>
    <submittedName>
        <fullName evidence="2">Uncharacterized protein</fullName>
    </submittedName>
</protein>
<name>A0A926JVD1_9FLAO</name>
<feature type="chain" id="PRO_5038008904" evidence="1">
    <location>
        <begin position="21"/>
        <end position="290"/>
    </location>
</feature>
<accession>A0A926JVD1</accession>
<keyword evidence="1" id="KW-0732">Signal</keyword>
<reference evidence="2 3" key="1">
    <citation type="submission" date="2020-09" db="EMBL/GenBank/DDBJ databases">
        <title>Sinomicrobium weinanense sp. nov., a halophilic bacteria isolated from saline-alkali soil.</title>
        <authorList>
            <person name="Wu P."/>
            <person name="Ren H."/>
            <person name="Mei Y."/>
            <person name="Liang Y."/>
            <person name="Chen Z."/>
        </authorList>
    </citation>
    <scope>NUCLEOTIDE SEQUENCE [LARGE SCALE GENOMIC DNA]</scope>
    <source>
        <strain evidence="2 3">FJxs</strain>
    </source>
</reference>